<proteinExistence type="predicted"/>
<dbReference type="Proteomes" id="UP000325785">
    <property type="component" value="Chromosome"/>
</dbReference>
<dbReference type="SUPFAM" id="SSF52540">
    <property type="entry name" value="P-loop containing nucleoside triphosphate hydrolases"/>
    <property type="match status" value="1"/>
</dbReference>
<dbReference type="KEGG" id="rid:RIdsm_01904"/>
<dbReference type="OrthoDB" id="1496333at2"/>
<evidence type="ECO:0000313" key="4">
    <source>
        <dbReference type="Proteomes" id="UP000325785"/>
    </source>
</evidence>
<accession>A0A0T5PDG2</accession>
<keyword evidence="3" id="KW-1185">Reference proteome</keyword>
<evidence type="ECO:0000313" key="3">
    <source>
        <dbReference type="Proteomes" id="UP000051401"/>
    </source>
</evidence>
<dbReference type="EMBL" id="LAXI01000002">
    <property type="protein sequence ID" value="KRS18958.1"/>
    <property type="molecule type" value="Genomic_DNA"/>
</dbReference>
<dbReference type="PATRIC" id="fig|540747.5.peg.2491"/>
<evidence type="ECO:0008006" key="5">
    <source>
        <dbReference type="Google" id="ProtNLM"/>
    </source>
</evidence>
<dbReference type="RefSeq" id="WP_057813743.1">
    <property type="nucleotide sequence ID" value="NZ_CP031598.1"/>
</dbReference>
<dbReference type="Gene3D" id="3.40.50.300">
    <property type="entry name" value="P-loop containing nucleotide triphosphate hydrolases"/>
    <property type="match status" value="1"/>
</dbReference>
<gene>
    <name evidence="2" type="ORF">RIdsm_01904</name>
    <name evidence="1" type="ORF">XM52_04595</name>
</gene>
<protein>
    <recommendedName>
        <fullName evidence="5">Regulatory protein RepA</fullName>
    </recommendedName>
</protein>
<reference evidence="2 4" key="2">
    <citation type="submission" date="2018-08" db="EMBL/GenBank/DDBJ databases">
        <title>Genetic Globetrotter - A new plasmid hitch-hiking vast phylogenetic and geographic distances.</title>
        <authorList>
            <person name="Vollmers J."/>
            <person name="Petersen J."/>
        </authorList>
    </citation>
    <scope>NUCLEOTIDE SEQUENCE [LARGE SCALE GENOMIC DNA]</scope>
    <source>
        <strain evidence="2 4">DSM 26383</strain>
    </source>
</reference>
<dbReference type="InterPro" id="IPR027417">
    <property type="entry name" value="P-loop_NTPase"/>
</dbReference>
<evidence type="ECO:0000313" key="2">
    <source>
        <dbReference type="EMBL" id="QEW26110.1"/>
    </source>
</evidence>
<evidence type="ECO:0000313" key="1">
    <source>
        <dbReference type="EMBL" id="KRS18958.1"/>
    </source>
</evidence>
<dbReference type="Pfam" id="PF13481">
    <property type="entry name" value="AAA_25"/>
    <property type="match status" value="1"/>
</dbReference>
<dbReference type="AlphaFoldDB" id="A0A0T5PDG2"/>
<dbReference type="EMBL" id="CP031598">
    <property type="protein sequence ID" value="QEW26110.1"/>
    <property type="molecule type" value="Genomic_DNA"/>
</dbReference>
<dbReference type="Proteomes" id="UP000051401">
    <property type="component" value="Unassembled WGS sequence"/>
</dbReference>
<name>A0A0T5PDG2_9RHOB</name>
<sequence length="363" mass="39328">MPHIQDNEQDIPDWETCIRPVADHSPSLEWNYAMKGWLLRNETSLLYGPSNVGKSALVCHIGNCIVTARPSFGARVKPGLVVHVAPEAPASVLDRIHSSDVTPAARQNYLVCGQALDLSNFKAVASFVEFLKGVMHETGEDIVLIVFDTLARSIGLLDENCAASMTQVVQAAEWIARSLNTHVMLVHHTGKDVDRGGRGSSALRAAVDTEICLKPGKTEDSVAVMQDKQRTQPKLAPVHFRIEKIVLGLDEDGDERTTAHAVETSAPTFEKAPNPKRAENGRVMAVRIALQTRGMLRELALAPFKTADLAATLPPELFAGVAPENLNRTINRILSDLANADNPIVTGSGGVWTLTRTAHRPPG</sequence>
<organism evidence="1 3">
    <name type="scientific">Roseovarius indicus</name>
    <dbReference type="NCBI Taxonomy" id="540747"/>
    <lineage>
        <taxon>Bacteria</taxon>
        <taxon>Pseudomonadati</taxon>
        <taxon>Pseudomonadota</taxon>
        <taxon>Alphaproteobacteria</taxon>
        <taxon>Rhodobacterales</taxon>
        <taxon>Roseobacteraceae</taxon>
        <taxon>Roseovarius</taxon>
    </lineage>
</organism>
<dbReference type="STRING" id="540747.SAMN04488031_103317"/>
<reference evidence="1 3" key="1">
    <citation type="submission" date="2015-04" db="EMBL/GenBank/DDBJ databases">
        <title>The draft genome sequence of Roseovarius indicus B108T.</title>
        <authorList>
            <person name="Li G."/>
            <person name="Lai Q."/>
            <person name="Shao Z."/>
            <person name="Yan P."/>
        </authorList>
    </citation>
    <scope>NUCLEOTIDE SEQUENCE [LARGE SCALE GENOMIC DNA]</scope>
    <source>
        <strain evidence="1 3">B108</strain>
    </source>
</reference>